<evidence type="ECO:0000256" key="1">
    <source>
        <dbReference type="ARBA" id="ARBA00022527"/>
    </source>
</evidence>
<dbReference type="PANTHER" id="PTHR24350">
    <property type="entry name" value="SERINE/THREONINE-PROTEIN KINASE IAL-RELATED"/>
    <property type="match status" value="1"/>
</dbReference>
<dbReference type="Gene3D" id="1.10.510.10">
    <property type="entry name" value="Transferase(Phosphotransferase) domain 1"/>
    <property type="match status" value="1"/>
</dbReference>
<evidence type="ECO:0000256" key="7">
    <source>
        <dbReference type="PIRSR" id="PIRSR630616-2"/>
    </source>
</evidence>
<keyword evidence="1" id="KW-0723">Serine/threonine-protein kinase</keyword>
<accession>A0A835SS80</accession>
<evidence type="ECO:0000256" key="4">
    <source>
        <dbReference type="ARBA" id="ARBA00022777"/>
    </source>
</evidence>
<dbReference type="SUPFAM" id="SSF56112">
    <property type="entry name" value="Protein kinase-like (PK-like)"/>
    <property type="match status" value="1"/>
</dbReference>
<evidence type="ECO:0000256" key="8">
    <source>
        <dbReference type="PIRSR" id="PIRSR630616-3"/>
    </source>
</evidence>
<evidence type="ECO:0000256" key="2">
    <source>
        <dbReference type="ARBA" id="ARBA00022679"/>
    </source>
</evidence>
<dbReference type="Pfam" id="PF00069">
    <property type="entry name" value="Pkinase"/>
    <property type="match status" value="1"/>
</dbReference>
<feature type="cross-link" description="Glycyl lysine isopeptide (Lys-Gly) (interchain with G-Cter in SUMO2)" evidence="8">
    <location>
        <position position="385"/>
    </location>
</feature>
<dbReference type="InterPro" id="IPR000719">
    <property type="entry name" value="Prot_kinase_dom"/>
</dbReference>
<evidence type="ECO:0000259" key="10">
    <source>
        <dbReference type="PROSITE" id="PS50011"/>
    </source>
</evidence>
<dbReference type="GO" id="GO:0005524">
    <property type="term" value="F:ATP binding"/>
    <property type="evidence" value="ECO:0007669"/>
    <property type="project" value="UniProtKB-KW"/>
</dbReference>
<evidence type="ECO:0000313" key="11">
    <source>
        <dbReference type="EMBL" id="KAG2432382.1"/>
    </source>
</evidence>
<dbReference type="GO" id="GO:0004674">
    <property type="term" value="F:protein serine/threonine kinase activity"/>
    <property type="evidence" value="ECO:0007669"/>
    <property type="project" value="UniProtKB-KW"/>
</dbReference>
<feature type="active site" description="Proton acceptor" evidence="6">
    <location>
        <position position="383"/>
    </location>
</feature>
<feature type="region of interest" description="Disordered" evidence="9">
    <location>
        <begin position="112"/>
        <end position="134"/>
    </location>
</feature>
<proteinExistence type="predicted"/>
<reference evidence="11" key="1">
    <citation type="journal article" date="2020" name="bioRxiv">
        <title>Comparative genomics of Chlamydomonas.</title>
        <authorList>
            <person name="Craig R.J."/>
            <person name="Hasan A.R."/>
            <person name="Ness R.W."/>
            <person name="Keightley P.D."/>
        </authorList>
    </citation>
    <scope>NUCLEOTIDE SEQUENCE</scope>
    <source>
        <strain evidence="11">CCAP 11/173</strain>
    </source>
</reference>
<feature type="region of interest" description="Disordered" evidence="9">
    <location>
        <begin position="180"/>
        <end position="228"/>
    </location>
</feature>
<dbReference type="Proteomes" id="UP000613740">
    <property type="component" value="Unassembled WGS sequence"/>
</dbReference>
<dbReference type="InterPro" id="IPR030616">
    <property type="entry name" value="Aur-like"/>
</dbReference>
<evidence type="ECO:0000256" key="5">
    <source>
        <dbReference type="ARBA" id="ARBA00022840"/>
    </source>
</evidence>
<dbReference type="AlphaFoldDB" id="A0A835SS80"/>
<evidence type="ECO:0000256" key="6">
    <source>
        <dbReference type="PIRSR" id="PIRSR630616-1"/>
    </source>
</evidence>
<feature type="compositionally biased region" description="Low complexity" evidence="9">
    <location>
        <begin position="203"/>
        <end position="222"/>
    </location>
</feature>
<dbReference type="SMART" id="SM00220">
    <property type="entry name" value="S_TKc"/>
    <property type="match status" value="1"/>
</dbReference>
<keyword evidence="2" id="KW-0808">Transferase</keyword>
<evidence type="ECO:0000313" key="12">
    <source>
        <dbReference type="Proteomes" id="UP000613740"/>
    </source>
</evidence>
<feature type="binding site" evidence="7">
    <location>
        <position position="288"/>
    </location>
    <ligand>
        <name>ATP</name>
        <dbReference type="ChEBI" id="CHEBI:30616"/>
    </ligand>
</feature>
<evidence type="ECO:0000256" key="9">
    <source>
        <dbReference type="SAM" id="MobiDB-lite"/>
    </source>
</evidence>
<comment type="caution">
    <text evidence="11">The sequence shown here is derived from an EMBL/GenBank/DDBJ whole genome shotgun (WGS) entry which is preliminary data.</text>
</comment>
<keyword evidence="4" id="KW-0418">Kinase</keyword>
<gene>
    <name evidence="11" type="ORF">HYH02_012954</name>
</gene>
<dbReference type="OrthoDB" id="377346at2759"/>
<evidence type="ECO:0000256" key="3">
    <source>
        <dbReference type="ARBA" id="ARBA00022741"/>
    </source>
</evidence>
<dbReference type="FunFam" id="1.10.510.10:FF:000813">
    <property type="entry name" value="Aurora-like kinase"/>
    <property type="match status" value="1"/>
</dbReference>
<protein>
    <recommendedName>
        <fullName evidence="10">Protein kinase domain-containing protein</fullName>
    </recommendedName>
</protein>
<dbReference type="EMBL" id="JAEHOD010000067">
    <property type="protein sequence ID" value="KAG2432382.1"/>
    <property type="molecule type" value="Genomic_DNA"/>
</dbReference>
<organism evidence="11 12">
    <name type="scientific">Chlamydomonas schloesseri</name>
    <dbReference type="NCBI Taxonomy" id="2026947"/>
    <lineage>
        <taxon>Eukaryota</taxon>
        <taxon>Viridiplantae</taxon>
        <taxon>Chlorophyta</taxon>
        <taxon>core chlorophytes</taxon>
        <taxon>Chlorophyceae</taxon>
        <taxon>CS clade</taxon>
        <taxon>Chlamydomonadales</taxon>
        <taxon>Chlamydomonadaceae</taxon>
        <taxon>Chlamydomonas</taxon>
    </lineage>
</organism>
<name>A0A835SS80_9CHLO</name>
<keyword evidence="3 7" id="KW-0547">Nucleotide-binding</keyword>
<dbReference type="InterPro" id="IPR008271">
    <property type="entry name" value="Ser/Thr_kinase_AS"/>
</dbReference>
<feature type="binding site" evidence="7">
    <location>
        <position position="401"/>
    </location>
    <ligand>
        <name>ATP</name>
        <dbReference type="ChEBI" id="CHEBI:30616"/>
    </ligand>
</feature>
<keyword evidence="12" id="KW-1185">Reference proteome</keyword>
<keyword evidence="5 7" id="KW-0067">ATP-binding</keyword>
<feature type="domain" description="Protein kinase" evidence="10">
    <location>
        <begin position="259"/>
        <end position="523"/>
    </location>
</feature>
<dbReference type="InterPro" id="IPR011009">
    <property type="entry name" value="Kinase-like_dom_sf"/>
</dbReference>
<dbReference type="PROSITE" id="PS50011">
    <property type="entry name" value="PROTEIN_KINASE_DOM"/>
    <property type="match status" value="1"/>
</dbReference>
<sequence>MGDLLASLPDEALVAPGTEALCPTACAGPQSLYTSCSSKISAGVTEAVEAIRPEGGATLSPITTKLLQHSVASHLCRERTALKLSISNSTNQQVVAGHGTENQLTRSKTAVENLPSPAGETPGPAHPCTPGQYPSAAAAVHKAPFAPAQTPPCSTDAAASFSTPSSTQLPTLQVASLSFGGASVPTPNPTPSPSPLGRGAKRSSSSSSSSSDRQPEPEAAQAPTPPRYAPLEVPAEGLIFVSPLAHRDMARASWCISDYHVTRKLYAGYASTVCKATCLRSGQDVVLKAYALSGLSDFLRNQVLRELHIHSRLCNTGVVQLLGAFREGDTMVMVLEYVRGGSLDRARRKLGGRMTEQQALELVMAPLLRTLHYLHTQTIVHRDIKPENLLFTPDWKLKVCDFGVSICLSEERAVTRTGSRDYMAPEVNVCPLKRTPADNKENPQMAYGAAVDVWSVGALAYELLVGFTPFPGGPPATRGTQPAKALPFPSSVSAEAREFVRSCLELHPGDRPAIQQLVRHPWVTIGLQRSAVAAAKADATGPAP</sequence>
<feature type="binding site" evidence="7">
    <location>
        <begin position="387"/>
        <end position="388"/>
    </location>
    <ligand>
        <name>ATP</name>
        <dbReference type="ChEBI" id="CHEBI:30616"/>
    </ligand>
</feature>
<dbReference type="PROSITE" id="PS00108">
    <property type="entry name" value="PROTEIN_KINASE_ST"/>
    <property type="match status" value="1"/>
</dbReference>